<dbReference type="PRINTS" id="PR01020">
    <property type="entry name" value="LPSBIOSNTHSS"/>
</dbReference>
<gene>
    <name evidence="12" type="ORF">MNB_ARC-1_762</name>
</gene>
<organism evidence="12">
    <name type="scientific">hydrothermal vent metagenome</name>
    <dbReference type="NCBI Taxonomy" id="652676"/>
    <lineage>
        <taxon>unclassified sequences</taxon>
        <taxon>metagenomes</taxon>
        <taxon>ecological metagenomes</taxon>
    </lineage>
</organism>
<dbReference type="Gene3D" id="3.40.50.620">
    <property type="entry name" value="HUPs"/>
    <property type="match status" value="1"/>
</dbReference>
<proteinExistence type="inferred from homology"/>
<evidence type="ECO:0000256" key="9">
    <source>
        <dbReference type="ARBA" id="ARBA00022993"/>
    </source>
</evidence>
<dbReference type="InterPro" id="IPR001980">
    <property type="entry name" value="PPAT"/>
</dbReference>
<protein>
    <recommendedName>
        <fullName evidence="2">Phosphopantetheine adenylyltransferase</fullName>
        <ecNumber evidence="1">2.7.7.3</ecNumber>
    </recommendedName>
</protein>
<evidence type="ECO:0000256" key="6">
    <source>
        <dbReference type="ARBA" id="ARBA00022741"/>
    </source>
</evidence>
<dbReference type="EMBL" id="UOYO01000012">
    <property type="protein sequence ID" value="VAY86420.1"/>
    <property type="molecule type" value="Genomic_DNA"/>
</dbReference>
<sequence>MMGKSSIIYSGTFDPITNGHMDIIKRALKVFDEVIVAVADSNIKNPMFSCQKRVDLIKMATKYLNGTAVESFDTLLIEFAKKKKVTNILRGLRAINDFEYELQMGYANSSLDKNINTIYFMPSLEHAFISSSIVRELIRYNGDFSHLVPQSIVKGLI</sequence>
<dbReference type="SUPFAM" id="SSF52374">
    <property type="entry name" value="Nucleotidylyl transferase"/>
    <property type="match status" value="1"/>
</dbReference>
<evidence type="ECO:0000256" key="5">
    <source>
        <dbReference type="ARBA" id="ARBA00022695"/>
    </source>
</evidence>
<dbReference type="InterPro" id="IPR014729">
    <property type="entry name" value="Rossmann-like_a/b/a_fold"/>
</dbReference>
<evidence type="ECO:0000256" key="10">
    <source>
        <dbReference type="ARBA" id="ARBA00029346"/>
    </source>
</evidence>
<dbReference type="CDD" id="cd02163">
    <property type="entry name" value="PPAT"/>
    <property type="match status" value="1"/>
</dbReference>
<accession>A0A3B1DR97</accession>
<dbReference type="PANTHER" id="PTHR21342">
    <property type="entry name" value="PHOSPHOPANTETHEINE ADENYLYLTRANSFERASE"/>
    <property type="match status" value="1"/>
</dbReference>
<dbReference type="NCBIfam" id="TIGR00125">
    <property type="entry name" value="cyt_tran_rel"/>
    <property type="match status" value="1"/>
</dbReference>
<keyword evidence="4 12" id="KW-0808">Transferase</keyword>
<name>A0A3B1DR97_9ZZZZ</name>
<dbReference type="PANTHER" id="PTHR21342:SF1">
    <property type="entry name" value="PHOSPHOPANTETHEINE ADENYLYLTRANSFERASE"/>
    <property type="match status" value="1"/>
</dbReference>
<feature type="domain" description="Cytidyltransferase-like" evidence="11">
    <location>
        <begin position="8"/>
        <end position="136"/>
    </location>
</feature>
<dbReference type="GO" id="GO:0004595">
    <property type="term" value="F:pantetheine-phosphate adenylyltransferase activity"/>
    <property type="evidence" value="ECO:0007669"/>
    <property type="project" value="UniProtKB-EC"/>
</dbReference>
<dbReference type="EC" id="2.7.7.3" evidence="1"/>
<evidence type="ECO:0000259" key="11">
    <source>
        <dbReference type="Pfam" id="PF01467"/>
    </source>
</evidence>
<dbReference type="HAMAP" id="MF_00151">
    <property type="entry name" value="PPAT_bact"/>
    <property type="match status" value="1"/>
</dbReference>
<evidence type="ECO:0000256" key="1">
    <source>
        <dbReference type="ARBA" id="ARBA00012392"/>
    </source>
</evidence>
<keyword evidence="9" id="KW-0173">Coenzyme A biosynthesis</keyword>
<keyword evidence="5 12" id="KW-0548">Nucleotidyltransferase</keyword>
<keyword evidence="3" id="KW-0963">Cytoplasm</keyword>
<reference evidence="12" key="1">
    <citation type="submission" date="2018-10" db="EMBL/GenBank/DDBJ databases">
        <authorList>
            <person name="Aoki K."/>
        </authorList>
    </citation>
    <scope>NUCLEOTIDE SEQUENCE</scope>
</reference>
<dbReference type="InterPro" id="IPR004821">
    <property type="entry name" value="Cyt_trans-like"/>
</dbReference>
<evidence type="ECO:0000256" key="7">
    <source>
        <dbReference type="ARBA" id="ARBA00022840"/>
    </source>
</evidence>
<evidence type="ECO:0000313" key="12">
    <source>
        <dbReference type="EMBL" id="VAY86420.1"/>
    </source>
</evidence>
<evidence type="ECO:0000256" key="4">
    <source>
        <dbReference type="ARBA" id="ARBA00022679"/>
    </source>
</evidence>
<keyword evidence="8" id="KW-0460">Magnesium</keyword>
<dbReference type="Pfam" id="PF01467">
    <property type="entry name" value="CTP_transf_like"/>
    <property type="match status" value="1"/>
</dbReference>
<evidence type="ECO:0000256" key="3">
    <source>
        <dbReference type="ARBA" id="ARBA00022490"/>
    </source>
</evidence>
<keyword evidence="6" id="KW-0547">Nucleotide-binding</keyword>
<dbReference type="GO" id="GO:0015937">
    <property type="term" value="P:coenzyme A biosynthetic process"/>
    <property type="evidence" value="ECO:0007669"/>
    <property type="project" value="UniProtKB-KW"/>
</dbReference>
<dbReference type="GO" id="GO:0005524">
    <property type="term" value="F:ATP binding"/>
    <property type="evidence" value="ECO:0007669"/>
    <property type="project" value="UniProtKB-KW"/>
</dbReference>
<keyword evidence="7" id="KW-0067">ATP-binding</keyword>
<dbReference type="AlphaFoldDB" id="A0A3B1DR97"/>
<dbReference type="NCBIfam" id="TIGR01510">
    <property type="entry name" value="coaD_prev_kdtB"/>
    <property type="match status" value="1"/>
</dbReference>
<comment type="catalytic activity">
    <reaction evidence="10">
        <text>(R)-4'-phosphopantetheine + ATP + H(+) = 3'-dephospho-CoA + diphosphate</text>
        <dbReference type="Rhea" id="RHEA:19801"/>
        <dbReference type="ChEBI" id="CHEBI:15378"/>
        <dbReference type="ChEBI" id="CHEBI:30616"/>
        <dbReference type="ChEBI" id="CHEBI:33019"/>
        <dbReference type="ChEBI" id="CHEBI:57328"/>
        <dbReference type="ChEBI" id="CHEBI:61723"/>
        <dbReference type="EC" id="2.7.7.3"/>
    </reaction>
</comment>
<evidence type="ECO:0000256" key="8">
    <source>
        <dbReference type="ARBA" id="ARBA00022842"/>
    </source>
</evidence>
<evidence type="ECO:0000256" key="2">
    <source>
        <dbReference type="ARBA" id="ARBA00013868"/>
    </source>
</evidence>